<proteinExistence type="predicted"/>
<evidence type="ECO:0000313" key="2">
    <source>
        <dbReference type="Proteomes" id="UP001164539"/>
    </source>
</evidence>
<comment type="caution">
    <text evidence="1">The sequence shown here is derived from an EMBL/GenBank/DDBJ whole genome shotgun (WGS) entry which is preliminary data.</text>
</comment>
<evidence type="ECO:0000313" key="1">
    <source>
        <dbReference type="EMBL" id="KAJ4718612.1"/>
    </source>
</evidence>
<accession>A0ACC1Y4L6</accession>
<dbReference type="Proteomes" id="UP001164539">
    <property type="component" value="Chromosome 5"/>
</dbReference>
<sequence length="1725" mass="196808">MEFIGPIIEILKCTGPLACKYVQYHRKLDENMEKLRRIVRELNSKNEDIKATLEVECVGGKLPKNEVNDWLQNIERIISKTQAIEEEVDKRKFFSRARLGKLVEEQIQEVNEYSEKGSSFTSLVIDAPDTSGLILETTTLAGERNKKILEEIWKFLMSDNVTKIGVYGMGGVGKTTILKHINNRLQEESNKFNDVIWVTVSQTLHLIELQNKIAGALKRKLPQIDDKVERAGKLSRMLKEKRKFVLILDDVWEALSLEEVGIPEPTEDNGCKLVISTRSLEVCRSMGCEEVKVEKLSREEALNLFLDKVGRSILQVPTLKETVESVANECAGLPLAIVTVASSMRGVEKIHEWRNALNELSENVRSVKGMDTPVFGRLEFSYNRLNDEKVQHCFLYCALYPEDYIIPKDELISYWIAEGILDEMRTVQAKYDRGHTILDRLENLCLLESVRNVRRVKMHDLIRDMALRITRKSPLFMINAGLNLQKFPGEEEWEENLQKASLMKNQIDEIPSDMSPNCPSLSALLLQRNFSLRRIPECFFVHMKRLKILDLSFTDIEDLPNSVSDLINLRSLLLQRCRRLQRIPSLEKLSALQYLDFDETGIEGVPEGMEKLKNLIFLTLNSKLEKFPTGILPNLHSLFKLRVYWGWEPSPKTVEEASKLSNQLDSFDAQFRRRDDFNIYVKSLGRRGPKSYRLSLNGTHGSLKILDLSLQLSFGRLNILDKTDKVVSITDCRIFEREDRIVLPKDVQSLFMRSVPDLIILGDVFSGDNEEGPGAYSSFIGIVIRSCHNLKKVFSPQLLLALQNLEVISMDACPVIEEIIALNCVGDKEEEKKELGRNIMTITLPRLRKLSLANLSSLKSICSGNGVMVCNSLEEIRIRNCPKLKRLSLALPLLDNGKPTPLPALKEINIEREIWESLEWDEANAKNVLNPYCNFRKIENRRPNLLPDGRIVQGLNNKKEDITATLEVERVGGKLPKNEVKDWLQNIERIVSQTQAIEEKVDRGKFFSRARLGKLVEEQIKEVNEYSEKGSSFTSLVIDAPDTSGLILETTTLAGERNKKILEEIWKVLMSDNVAKIGVYGELSRMLKRKGKFVLILDDAWEALSLEEVGIPEPTEDNGCKLVISTRSLEVCRSMGCEEVKVEKLSKEEALNLFLDKVGRSILQVPTLKEIVESVVEECAGLPLAIVTVAGCMRGVDKIYEWRNALNELSGNVRSVKGMDTPVFGRLEFSYNRLNDEKVQHCFLYCALYPEDFAIRKDELISEEEWEENLQKASLMYTGIEQIPSNMSPNCPRLSALLLKGNQSIQSIPECFFVHMQGLKILDLSYSKIDDLPNSVSDLINLRSLLLRYCLLLRRIPSLAKLLDLQYLDFEATRIQRVPEGLEKLKKLIFLNVDSQNLEKFPAGILPNLHCLFKLRVYWGRFTLRKTVEEAAKLSNQLDSFYGRFHRRRDFNIYVKSLGSQRPKSYRLTLCPPNYPSSVWDYDFCSRYEGLNILDKMDKEVNMASLRIFKREDGVVPPEDVQSPFERGDHRIVLPKDVQSLLMKGIFDLVRLNDVFSGDNEEGAGEYSSLRFIVIDDCVRPKKVFSPQLLSALQNLEVIALDGCDEIEDIIALDHIEGGEEQNVLGRKITLPRLRKLSLTNLSSLKSICSTENGVIVCNSLEEIQISKCPELKRLSLYLPLLNNGKPSALPALKAIRIEREIWESLDWDEANAKNVLNPYCKFDM</sequence>
<reference evidence="1 2" key="1">
    <citation type="journal article" date="2023" name="Science">
        <title>Complex scaffold remodeling in plant triterpene biosynthesis.</title>
        <authorList>
            <person name="De La Pena R."/>
            <person name="Hodgson H."/>
            <person name="Liu J.C."/>
            <person name="Stephenson M.J."/>
            <person name="Martin A.C."/>
            <person name="Owen C."/>
            <person name="Harkess A."/>
            <person name="Leebens-Mack J."/>
            <person name="Jimenez L.E."/>
            <person name="Osbourn A."/>
            <person name="Sattely E.S."/>
        </authorList>
    </citation>
    <scope>NUCLEOTIDE SEQUENCE [LARGE SCALE GENOMIC DNA]</scope>
    <source>
        <strain evidence="2">cv. JPN11</strain>
        <tissue evidence="1">Leaf</tissue>
    </source>
</reference>
<gene>
    <name evidence="1" type="ORF">OWV82_010271</name>
</gene>
<protein>
    <submittedName>
        <fullName evidence="1">Disease resistance protein</fullName>
    </submittedName>
</protein>
<dbReference type="EMBL" id="CM051398">
    <property type="protein sequence ID" value="KAJ4718612.1"/>
    <property type="molecule type" value="Genomic_DNA"/>
</dbReference>
<name>A0ACC1Y4L6_MELAZ</name>
<keyword evidence="2" id="KW-1185">Reference proteome</keyword>
<organism evidence="1 2">
    <name type="scientific">Melia azedarach</name>
    <name type="common">Chinaberry tree</name>
    <dbReference type="NCBI Taxonomy" id="155640"/>
    <lineage>
        <taxon>Eukaryota</taxon>
        <taxon>Viridiplantae</taxon>
        <taxon>Streptophyta</taxon>
        <taxon>Embryophyta</taxon>
        <taxon>Tracheophyta</taxon>
        <taxon>Spermatophyta</taxon>
        <taxon>Magnoliopsida</taxon>
        <taxon>eudicotyledons</taxon>
        <taxon>Gunneridae</taxon>
        <taxon>Pentapetalae</taxon>
        <taxon>rosids</taxon>
        <taxon>malvids</taxon>
        <taxon>Sapindales</taxon>
        <taxon>Meliaceae</taxon>
        <taxon>Melia</taxon>
    </lineage>
</organism>